<dbReference type="PANTHER" id="PTHR43736">
    <property type="entry name" value="ADP-RIBOSE PYROPHOSPHATASE"/>
    <property type="match status" value="1"/>
</dbReference>
<dbReference type="SUPFAM" id="SSF55811">
    <property type="entry name" value="Nudix"/>
    <property type="match status" value="1"/>
</dbReference>
<dbReference type="Proteomes" id="UP000034292">
    <property type="component" value="Unassembled WGS sequence"/>
</dbReference>
<keyword evidence="1 3" id="KW-0378">Hydrolase</keyword>
<dbReference type="AlphaFoldDB" id="A0A0G0TLT1"/>
<evidence type="ECO:0000313" key="3">
    <source>
        <dbReference type="EMBL" id="KKR77964.1"/>
    </source>
</evidence>
<evidence type="ECO:0000259" key="2">
    <source>
        <dbReference type="PROSITE" id="PS51462"/>
    </source>
</evidence>
<dbReference type="EMBL" id="LBZV01000005">
    <property type="protein sequence ID" value="KKR77964.1"/>
    <property type="molecule type" value="Genomic_DNA"/>
</dbReference>
<organism evidence="3 4">
    <name type="scientific">Candidatus Curtissbacteria bacterium GW2011_GWA1_40_9</name>
    <dbReference type="NCBI Taxonomy" id="1618408"/>
    <lineage>
        <taxon>Bacteria</taxon>
        <taxon>Candidatus Curtissiibacteriota</taxon>
    </lineage>
</organism>
<sequence>MSRPLNVAASPVIYKNKFLLIRRINPPYKGLWSMVGGKIEVGEDIKDAIIREVKEETSIKAKFVAIRGVVYEALHTEKGIDDHFVIWACETRASSSRAKENGEGEVKWFTKAELKKHEKEIIPSDFAMINTFFLGKKQIVTLHKSTMVLKNGNYQIDYFGVQ</sequence>
<evidence type="ECO:0000313" key="4">
    <source>
        <dbReference type="Proteomes" id="UP000034292"/>
    </source>
</evidence>
<dbReference type="STRING" id="1618408.UU23_C0005G0002"/>
<dbReference type="InterPro" id="IPR015797">
    <property type="entry name" value="NUDIX_hydrolase-like_dom_sf"/>
</dbReference>
<comment type="caution">
    <text evidence="3">The sequence shown here is derived from an EMBL/GenBank/DDBJ whole genome shotgun (WGS) entry which is preliminary data.</text>
</comment>
<dbReference type="PRINTS" id="PR00502">
    <property type="entry name" value="NUDIXFAMILY"/>
</dbReference>
<dbReference type="Gene3D" id="3.90.79.10">
    <property type="entry name" value="Nucleoside Triphosphate Pyrophosphohydrolase"/>
    <property type="match status" value="1"/>
</dbReference>
<dbReference type="InterPro" id="IPR000086">
    <property type="entry name" value="NUDIX_hydrolase_dom"/>
</dbReference>
<feature type="domain" description="Nudix hydrolase" evidence="2">
    <location>
        <begin position="2"/>
        <end position="134"/>
    </location>
</feature>
<dbReference type="PANTHER" id="PTHR43736:SF1">
    <property type="entry name" value="DIHYDRONEOPTERIN TRIPHOSPHATE DIPHOSPHATASE"/>
    <property type="match status" value="1"/>
</dbReference>
<evidence type="ECO:0000256" key="1">
    <source>
        <dbReference type="ARBA" id="ARBA00022801"/>
    </source>
</evidence>
<dbReference type="GO" id="GO:0016787">
    <property type="term" value="F:hydrolase activity"/>
    <property type="evidence" value="ECO:0007669"/>
    <property type="project" value="UniProtKB-KW"/>
</dbReference>
<name>A0A0G0TLT1_9BACT</name>
<reference evidence="3 4" key="1">
    <citation type="journal article" date="2015" name="Nature">
        <title>rRNA introns, odd ribosomes, and small enigmatic genomes across a large radiation of phyla.</title>
        <authorList>
            <person name="Brown C.T."/>
            <person name="Hug L.A."/>
            <person name="Thomas B.C."/>
            <person name="Sharon I."/>
            <person name="Castelle C.J."/>
            <person name="Singh A."/>
            <person name="Wilkins M.J."/>
            <person name="Williams K.H."/>
            <person name="Banfield J.F."/>
        </authorList>
    </citation>
    <scope>NUCLEOTIDE SEQUENCE [LARGE SCALE GENOMIC DNA]</scope>
</reference>
<gene>
    <name evidence="3" type="ORF">UU23_C0005G0002</name>
</gene>
<dbReference type="InterPro" id="IPR020476">
    <property type="entry name" value="Nudix_hydrolase"/>
</dbReference>
<dbReference type="Pfam" id="PF00293">
    <property type="entry name" value="NUDIX"/>
    <property type="match status" value="1"/>
</dbReference>
<proteinExistence type="predicted"/>
<dbReference type="PROSITE" id="PS51462">
    <property type="entry name" value="NUDIX"/>
    <property type="match status" value="1"/>
</dbReference>
<protein>
    <submittedName>
        <fullName evidence="3">Nudix hydrolase</fullName>
    </submittedName>
</protein>
<accession>A0A0G0TLT1</accession>